<comment type="caution">
    <text evidence="2">The sequence shown here is derived from an EMBL/GenBank/DDBJ whole genome shotgun (WGS) entry which is preliminary data.</text>
</comment>
<evidence type="ECO:0000313" key="3">
    <source>
        <dbReference type="EMBL" id="ERT03673.1"/>
    </source>
</evidence>
<proteinExistence type="predicted"/>
<organism evidence="2 6">
    <name type="scientific">Lyngbya aestuarii BL J</name>
    <dbReference type="NCBI Taxonomy" id="1348334"/>
    <lineage>
        <taxon>Bacteria</taxon>
        <taxon>Bacillati</taxon>
        <taxon>Cyanobacteriota</taxon>
        <taxon>Cyanophyceae</taxon>
        <taxon>Oscillatoriophycideae</taxon>
        <taxon>Oscillatoriales</taxon>
        <taxon>Microcoleaceae</taxon>
        <taxon>Lyngbya</taxon>
    </lineage>
</organism>
<gene>
    <name evidence="5" type="ORF">M595_6078</name>
    <name evidence="4" type="ORF">M595_6316</name>
    <name evidence="3" type="ORF">M595_6386</name>
    <name evidence="2" type="ORF">M595_6395</name>
</gene>
<evidence type="ECO:0000256" key="1">
    <source>
        <dbReference type="SAM" id="Phobius"/>
    </source>
</evidence>
<dbReference type="EMBL" id="AUZM01000283">
    <property type="protein sequence ID" value="ERT03666.1"/>
    <property type="molecule type" value="Genomic_DNA"/>
</dbReference>
<dbReference type="Proteomes" id="UP000017127">
    <property type="component" value="Unassembled WGS sequence"/>
</dbReference>
<keyword evidence="1" id="KW-1133">Transmembrane helix</keyword>
<keyword evidence="1" id="KW-0472">Membrane</keyword>
<feature type="transmembrane region" description="Helical" evidence="1">
    <location>
        <begin position="6"/>
        <end position="25"/>
    </location>
</feature>
<dbReference type="EMBL" id="AUZM01000237">
    <property type="protein sequence ID" value="ERT03743.1"/>
    <property type="molecule type" value="Genomic_DNA"/>
</dbReference>
<evidence type="ECO:0000313" key="2">
    <source>
        <dbReference type="EMBL" id="ERT03666.1"/>
    </source>
</evidence>
<keyword evidence="6" id="KW-1185">Reference proteome</keyword>
<dbReference type="AlphaFoldDB" id="U7QA68"/>
<dbReference type="EMBL" id="AUZM01000279">
    <property type="protein sequence ID" value="ERT03673.1"/>
    <property type="molecule type" value="Genomic_DNA"/>
</dbReference>
<name>U7QA68_9CYAN</name>
<evidence type="ECO:0000313" key="6">
    <source>
        <dbReference type="Proteomes" id="UP000017127"/>
    </source>
</evidence>
<dbReference type="EMBL" id="AUZM01000140">
    <property type="protein sequence ID" value="ERT03980.1"/>
    <property type="molecule type" value="Genomic_DNA"/>
</dbReference>
<evidence type="ECO:0000313" key="5">
    <source>
        <dbReference type="EMBL" id="ERT03980.1"/>
    </source>
</evidence>
<evidence type="ECO:0000313" key="4">
    <source>
        <dbReference type="EMBL" id="ERT03743.1"/>
    </source>
</evidence>
<reference evidence="2 6" key="1">
    <citation type="journal article" date="2013" name="Front. Microbiol.">
        <title>Comparative genomic analyses of the cyanobacterium, Lyngbya aestuarii BL J, a powerful hydrogen producer.</title>
        <authorList>
            <person name="Kothari A."/>
            <person name="Vaughn M."/>
            <person name="Garcia-Pichel F."/>
        </authorList>
    </citation>
    <scope>NUCLEOTIDE SEQUENCE [LARGE SCALE GENOMIC DNA]</scope>
    <source>
        <strain evidence="2 6">BL J</strain>
    </source>
</reference>
<protein>
    <submittedName>
        <fullName evidence="2">Uncharacterized protein</fullName>
    </submittedName>
</protein>
<sequence length="47" mass="5664">MLWKYTFLIFNSYFFIIKVTIFLKLSEHDRDSSLKALLRNLPGVREV</sequence>
<accession>U7QA68</accession>
<keyword evidence="1" id="KW-0812">Transmembrane</keyword>